<evidence type="ECO:0000256" key="5">
    <source>
        <dbReference type="ARBA" id="ARBA00023319"/>
    </source>
</evidence>
<dbReference type="AlphaFoldDB" id="A0A3P7NUE1"/>
<keyword evidence="3" id="KW-1015">Disulfide bond</keyword>
<dbReference type="OrthoDB" id="6283450at2759"/>
<sequence>MPSRETQMTFIQGNVAYVSCNLPPDSQPPPTVHFFHNGTLVENSDKYKQIHRPGENRVMLLIYPFKEGDEGVYTCRFRNPVTGEEMRSPETVRLGRSVSTRPVSETILLPLAPEDNATHLASNRQIHVREGDNVTLFCVMQASPPPQTRTYCHATEDNNFLVDDKFGEFTMSFASPLTLFPHPSPTVADM</sequence>
<evidence type="ECO:0000256" key="2">
    <source>
        <dbReference type="ARBA" id="ARBA00023136"/>
    </source>
</evidence>
<dbReference type="Pfam" id="PF13927">
    <property type="entry name" value="Ig_3"/>
    <property type="match status" value="1"/>
</dbReference>
<gene>
    <name evidence="7" type="ORF">DILT_LOCUS7883</name>
</gene>
<keyword evidence="8" id="KW-1185">Reference proteome</keyword>
<accession>A0A3P7NUE1</accession>
<evidence type="ECO:0000256" key="4">
    <source>
        <dbReference type="ARBA" id="ARBA00023180"/>
    </source>
</evidence>
<comment type="subcellular location">
    <subcellularLocation>
        <location evidence="1">Membrane</location>
        <topology evidence="1">Single-pass type I membrane protein</topology>
    </subcellularLocation>
</comment>
<name>A0A3P7NUE1_DIBLA</name>
<proteinExistence type="predicted"/>
<evidence type="ECO:0000256" key="1">
    <source>
        <dbReference type="ARBA" id="ARBA00004479"/>
    </source>
</evidence>
<keyword evidence="5" id="KW-0393">Immunoglobulin domain</keyword>
<dbReference type="SUPFAM" id="SSF48726">
    <property type="entry name" value="Immunoglobulin"/>
    <property type="match status" value="1"/>
</dbReference>
<evidence type="ECO:0000313" key="7">
    <source>
        <dbReference type="EMBL" id="VDN12052.1"/>
    </source>
</evidence>
<dbReference type="GO" id="GO:0005886">
    <property type="term" value="C:plasma membrane"/>
    <property type="evidence" value="ECO:0007669"/>
    <property type="project" value="TreeGrafter"/>
</dbReference>
<dbReference type="PANTHER" id="PTHR11640">
    <property type="entry name" value="NEPHRIN"/>
    <property type="match status" value="1"/>
</dbReference>
<keyword evidence="4" id="KW-0325">Glycoprotein</keyword>
<keyword evidence="2" id="KW-0472">Membrane</keyword>
<evidence type="ECO:0000259" key="6">
    <source>
        <dbReference type="PROSITE" id="PS50835"/>
    </source>
</evidence>
<protein>
    <recommendedName>
        <fullName evidence="6">Ig-like domain-containing protein</fullName>
    </recommendedName>
</protein>
<dbReference type="Gene3D" id="2.60.40.10">
    <property type="entry name" value="Immunoglobulins"/>
    <property type="match status" value="1"/>
</dbReference>
<dbReference type="EMBL" id="UYRU01052884">
    <property type="protein sequence ID" value="VDN12052.1"/>
    <property type="molecule type" value="Genomic_DNA"/>
</dbReference>
<reference evidence="7 8" key="1">
    <citation type="submission" date="2018-11" db="EMBL/GenBank/DDBJ databases">
        <authorList>
            <consortium name="Pathogen Informatics"/>
        </authorList>
    </citation>
    <scope>NUCLEOTIDE SEQUENCE [LARGE SCALE GENOMIC DNA]</scope>
</reference>
<dbReference type="InterPro" id="IPR013783">
    <property type="entry name" value="Ig-like_fold"/>
</dbReference>
<feature type="domain" description="Ig-like" evidence="6">
    <location>
        <begin position="2"/>
        <end position="93"/>
    </location>
</feature>
<dbReference type="InterPro" id="IPR036179">
    <property type="entry name" value="Ig-like_dom_sf"/>
</dbReference>
<dbReference type="InterPro" id="IPR051275">
    <property type="entry name" value="Cell_adhesion_signaling"/>
</dbReference>
<organism evidence="7 8">
    <name type="scientific">Dibothriocephalus latus</name>
    <name type="common">Fish tapeworm</name>
    <name type="synonym">Diphyllobothrium latum</name>
    <dbReference type="NCBI Taxonomy" id="60516"/>
    <lineage>
        <taxon>Eukaryota</taxon>
        <taxon>Metazoa</taxon>
        <taxon>Spiralia</taxon>
        <taxon>Lophotrochozoa</taxon>
        <taxon>Platyhelminthes</taxon>
        <taxon>Cestoda</taxon>
        <taxon>Eucestoda</taxon>
        <taxon>Diphyllobothriidea</taxon>
        <taxon>Diphyllobothriidae</taxon>
        <taxon>Dibothriocephalus</taxon>
    </lineage>
</organism>
<dbReference type="GO" id="GO:0050839">
    <property type="term" value="F:cell adhesion molecule binding"/>
    <property type="evidence" value="ECO:0007669"/>
    <property type="project" value="TreeGrafter"/>
</dbReference>
<dbReference type="PROSITE" id="PS50835">
    <property type="entry name" value="IG_LIKE"/>
    <property type="match status" value="1"/>
</dbReference>
<evidence type="ECO:0000313" key="8">
    <source>
        <dbReference type="Proteomes" id="UP000281553"/>
    </source>
</evidence>
<dbReference type="GO" id="GO:0005911">
    <property type="term" value="C:cell-cell junction"/>
    <property type="evidence" value="ECO:0007669"/>
    <property type="project" value="TreeGrafter"/>
</dbReference>
<evidence type="ECO:0000256" key="3">
    <source>
        <dbReference type="ARBA" id="ARBA00023157"/>
    </source>
</evidence>
<dbReference type="CDD" id="cd00096">
    <property type="entry name" value="Ig"/>
    <property type="match status" value="1"/>
</dbReference>
<dbReference type="InterPro" id="IPR007110">
    <property type="entry name" value="Ig-like_dom"/>
</dbReference>
<dbReference type="Proteomes" id="UP000281553">
    <property type="component" value="Unassembled WGS sequence"/>
</dbReference>
<dbReference type="GO" id="GO:0098609">
    <property type="term" value="P:cell-cell adhesion"/>
    <property type="evidence" value="ECO:0007669"/>
    <property type="project" value="TreeGrafter"/>
</dbReference>
<dbReference type="PANTHER" id="PTHR11640:SF164">
    <property type="entry name" value="MAM DOMAIN-CONTAINING GLYCOSYLPHOSPHATIDYLINOSITOL ANCHOR PROTEIN 1"/>
    <property type="match status" value="1"/>
</dbReference>